<gene>
    <name evidence="4" type="ordered locus">Tint_3006</name>
</gene>
<dbReference type="eggNOG" id="COG2050">
    <property type="taxonomic scope" value="Bacteria"/>
</dbReference>
<name>D5WZE2_THIK1</name>
<reference evidence="4" key="1">
    <citation type="submission" date="2010-04" db="EMBL/GenBank/DDBJ databases">
        <title>Complete sequence of Thiomonas intermedia K12.</title>
        <authorList>
            <consortium name="US DOE Joint Genome Institute"/>
            <person name="Lucas S."/>
            <person name="Copeland A."/>
            <person name="Lapidus A."/>
            <person name="Cheng J.-F."/>
            <person name="Bruce D."/>
            <person name="Goodwin L."/>
            <person name="Pitluck S."/>
            <person name="Davenport K."/>
            <person name="Detter J.C."/>
            <person name="Han C."/>
            <person name="Tapia R."/>
            <person name="Land M."/>
            <person name="Hauser L."/>
            <person name="Kyrpides N."/>
            <person name="Ovchinnikova G."/>
            <person name="Kerfeld C.A."/>
            <person name="Cannon G.C."/>
            <person name="Heinhorst S."/>
            <person name="Woyke T."/>
        </authorList>
    </citation>
    <scope>NUCLEOTIDE SEQUENCE [LARGE SCALE GENOMIC DNA]</scope>
    <source>
        <strain evidence="4">K12</strain>
    </source>
</reference>
<dbReference type="STRING" id="75379.Tint_3006"/>
<evidence type="ECO:0000259" key="3">
    <source>
        <dbReference type="Pfam" id="PF03061"/>
    </source>
</evidence>
<sequence>MPEPQVTQNETVNLSAQELAERVRDRMHENDYATRALSIAIVEVGPGTSRARMTVRRDMLNGFAICHGGLITTLADTAFAYACNAHNEVTVASGLSVDFLAPANEGDVLDAECHEQSARGRTGIYDVAVSNQRGERVALFRGRSYRLRGKAVVDVHDDTNK</sequence>
<proteinExistence type="inferred from homology"/>
<dbReference type="InterPro" id="IPR029069">
    <property type="entry name" value="HotDog_dom_sf"/>
</dbReference>
<dbReference type="BioCyc" id="TINT75379:TINT_RS15065-MONOMER"/>
<protein>
    <submittedName>
        <fullName evidence="4">Phenylacetic acid degradation protein PaaD</fullName>
    </submittedName>
</protein>
<dbReference type="Gene3D" id="3.10.129.10">
    <property type="entry name" value="Hotdog Thioesterase"/>
    <property type="match status" value="1"/>
</dbReference>
<dbReference type="PANTHER" id="PTHR42856">
    <property type="entry name" value="ACYL-COENZYME A THIOESTERASE PAAI"/>
    <property type="match status" value="1"/>
</dbReference>
<dbReference type="InterPro" id="IPR006683">
    <property type="entry name" value="Thioestr_dom"/>
</dbReference>
<dbReference type="GO" id="GO:0016289">
    <property type="term" value="F:acyl-CoA hydrolase activity"/>
    <property type="evidence" value="ECO:0007669"/>
    <property type="project" value="TreeGrafter"/>
</dbReference>
<organism evidence="4">
    <name type="scientific">Thiomonas intermedia (strain K12)</name>
    <name type="common">Thiobacillus intermedius</name>
    <dbReference type="NCBI Taxonomy" id="75379"/>
    <lineage>
        <taxon>Bacteria</taxon>
        <taxon>Pseudomonadati</taxon>
        <taxon>Pseudomonadota</taxon>
        <taxon>Betaproteobacteria</taxon>
        <taxon>Burkholderiales</taxon>
        <taxon>Thiomonas</taxon>
    </lineage>
</organism>
<dbReference type="CDD" id="cd03443">
    <property type="entry name" value="PaaI_thioesterase"/>
    <property type="match status" value="1"/>
</dbReference>
<dbReference type="InterPro" id="IPR011973">
    <property type="entry name" value="PaaD"/>
</dbReference>
<dbReference type="Pfam" id="PF03061">
    <property type="entry name" value="4HBT"/>
    <property type="match status" value="1"/>
</dbReference>
<accession>D5WZE2</accession>
<dbReference type="EMBL" id="CP002021">
    <property type="protein sequence ID" value="ADG32340.1"/>
    <property type="molecule type" value="Genomic_DNA"/>
</dbReference>
<dbReference type="NCBIfam" id="TIGR02286">
    <property type="entry name" value="PaaD"/>
    <property type="match status" value="1"/>
</dbReference>
<dbReference type="FunFam" id="3.10.129.10:FF:000022">
    <property type="entry name" value="Phenylacetic acid degradation protein"/>
    <property type="match status" value="1"/>
</dbReference>
<keyword evidence="2" id="KW-0378">Hydrolase</keyword>
<evidence type="ECO:0000256" key="2">
    <source>
        <dbReference type="ARBA" id="ARBA00022801"/>
    </source>
</evidence>
<dbReference type="PANTHER" id="PTHR42856:SF1">
    <property type="entry name" value="ACYL-COENZYME A THIOESTERASE PAAI"/>
    <property type="match status" value="1"/>
</dbReference>
<dbReference type="AlphaFoldDB" id="D5WZE2"/>
<evidence type="ECO:0000256" key="1">
    <source>
        <dbReference type="ARBA" id="ARBA00008324"/>
    </source>
</evidence>
<dbReference type="HOGENOM" id="CLU_089876_11_0_4"/>
<dbReference type="NCBIfam" id="TIGR00369">
    <property type="entry name" value="unchar_dom_1"/>
    <property type="match status" value="1"/>
</dbReference>
<dbReference type="InterPro" id="IPR003736">
    <property type="entry name" value="PAAI_dom"/>
</dbReference>
<comment type="similarity">
    <text evidence="1">Belongs to the thioesterase PaaI family.</text>
</comment>
<dbReference type="KEGG" id="tin:Tint_3006"/>
<feature type="domain" description="Thioesterase" evidence="3">
    <location>
        <begin position="65"/>
        <end position="137"/>
    </location>
</feature>
<evidence type="ECO:0000313" key="4">
    <source>
        <dbReference type="EMBL" id="ADG32340.1"/>
    </source>
</evidence>
<dbReference type="InterPro" id="IPR052723">
    <property type="entry name" value="Acyl-CoA_thioesterase_PaaI"/>
</dbReference>
<dbReference type="SUPFAM" id="SSF54637">
    <property type="entry name" value="Thioesterase/thiol ester dehydrase-isomerase"/>
    <property type="match status" value="1"/>
</dbReference>